<evidence type="ECO:0000256" key="1">
    <source>
        <dbReference type="SAM" id="SignalP"/>
    </source>
</evidence>
<accession>A0A7U4DMT2</accession>
<dbReference type="AlphaFoldDB" id="A0A7U4DMT2"/>
<feature type="chain" id="PRO_5030632711" description="S-layer protein" evidence="1">
    <location>
        <begin position="24"/>
        <end position="596"/>
    </location>
</feature>
<dbReference type="Proteomes" id="UP000006365">
    <property type="component" value="Chromosome"/>
</dbReference>
<keyword evidence="1" id="KW-0732">Signal</keyword>
<name>A0A7U4DMT2_DESPD</name>
<dbReference type="EMBL" id="CP002364">
    <property type="protein sequence ID" value="ADW16299.1"/>
    <property type="molecule type" value="Genomic_DNA"/>
</dbReference>
<keyword evidence="3" id="KW-1185">Reference proteome</keyword>
<dbReference type="KEGG" id="dpr:Despr_0105"/>
<dbReference type="RefSeq" id="WP_015722847.1">
    <property type="nucleotide sequence ID" value="NC_014972.1"/>
</dbReference>
<evidence type="ECO:0008006" key="4">
    <source>
        <dbReference type="Google" id="ProtNLM"/>
    </source>
</evidence>
<protein>
    <recommendedName>
        <fullName evidence="4">S-layer protein</fullName>
    </recommendedName>
</protein>
<reference evidence="2 3" key="1">
    <citation type="journal article" date="2011" name="Stand. Genomic Sci.">
        <title>Complete genome sequence of Desulfobulbus propionicus type strain (1pr3).</title>
        <authorList>
            <person name="Pagani I."/>
            <person name="Lapidus A."/>
            <person name="Nolan M."/>
            <person name="Lucas S."/>
            <person name="Hammon N."/>
            <person name="Deshpande S."/>
            <person name="Cheng J.F."/>
            <person name="Chertkov O."/>
            <person name="Davenport K."/>
            <person name="Tapia R."/>
            <person name="Han C."/>
            <person name="Goodwin L."/>
            <person name="Pitluck S."/>
            <person name="Liolios K."/>
            <person name="Mavromatis K."/>
            <person name="Ivanova N."/>
            <person name="Mikhailova N."/>
            <person name="Pati A."/>
            <person name="Chen A."/>
            <person name="Palaniappan K."/>
            <person name="Land M."/>
            <person name="Hauser L."/>
            <person name="Chang Y.J."/>
            <person name="Jeffries C.D."/>
            <person name="Detter J.C."/>
            <person name="Brambilla E."/>
            <person name="Kannan K.P."/>
            <person name="Djao O.D."/>
            <person name="Rohde M."/>
            <person name="Pukall R."/>
            <person name="Spring S."/>
            <person name="Goker M."/>
            <person name="Sikorski J."/>
            <person name="Woyke T."/>
            <person name="Bristow J."/>
            <person name="Eisen J.A."/>
            <person name="Markowitz V."/>
            <person name="Hugenholtz P."/>
            <person name="Kyrpides N.C."/>
            <person name="Klenk H.P."/>
        </authorList>
    </citation>
    <scope>NUCLEOTIDE SEQUENCE [LARGE SCALE GENOMIC DNA]</scope>
    <source>
        <strain evidence="3">ATCC 33891 / DSM 2032 / 1pr3</strain>
    </source>
</reference>
<proteinExistence type="predicted"/>
<organism evidence="2 3">
    <name type="scientific">Desulfobulbus propionicus (strain ATCC 33891 / DSM 2032 / VKM B-1956 / 1pr3)</name>
    <dbReference type="NCBI Taxonomy" id="577650"/>
    <lineage>
        <taxon>Bacteria</taxon>
        <taxon>Pseudomonadati</taxon>
        <taxon>Thermodesulfobacteriota</taxon>
        <taxon>Desulfobulbia</taxon>
        <taxon>Desulfobulbales</taxon>
        <taxon>Desulfobulbaceae</taxon>
        <taxon>Desulfobulbus</taxon>
    </lineage>
</organism>
<evidence type="ECO:0000313" key="2">
    <source>
        <dbReference type="EMBL" id="ADW16299.1"/>
    </source>
</evidence>
<gene>
    <name evidence="2" type="ordered locus">Despr_0105</name>
</gene>
<evidence type="ECO:0000313" key="3">
    <source>
        <dbReference type="Proteomes" id="UP000006365"/>
    </source>
</evidence>
<sequence length="596" mass="59673">MKKRYVAISLTLGSLALAGGAQADTWDVTQKVTVGANTTVTQGDGNTSATQAMNAIDVETLNGTSQAVEMGTFTLTLTQTGASTATSNQAANYVQADTISKAFSQDVNSAAAASAIALTQSAVGTANIQALNMADGGTVGSTGIFSQEVTPTGAAGDITLTQTTTMGADSVQAANYINGTTITSAIQTVDNDNTGNGDIALVQPIGTGSITQAVNYATAETITSLAQNIKTVDLVLGQAGGTSNVQVGNYAQATTVVDTLLSQKTDASGMIDMDQITAGSGNLQAVNAADVKSVTGAVTQAATTGATNINLNQNNQTNSQQFVNYLTSTGTVASVTQDYLNSGKTATLVQDMATASQQALNAIEMTGGADVLTKGTQTVTLATLSLSQGETADNTGSSQAANLLLSGNDIAEASQTVTADIDVTQELGTGNLQAVNLAAGIDITTSLTQTINGTSDTFEQGGTGAATNTQAGNYLDVGATGTVKSVVQDYSATASVLMDQDDITSGVQGLNVIDASASGVTVTSADQNVTVPSLTMHQGRDVGTTTSVQAGNAVITDAVATGGAVNQDVSVTTLAMTQANGNKSIQAANYVGSMPN</sequence>
<feature type="signal peptide" evidence="1">
    <location>
        <begin position="1"/>
        <end position="23"/>
    </location>
</feature>